<dbReference type="InterPro" id="IPR046328">
    <property type="entry name" value="ETS_fam"/>
</dbReference>
<comment type="subcellular location">
    <subcellularLocation>
        <location evidence="5">Nucleus</location>
    </subcellularLocation>
</comment>
<dbReference type="PANTHER" id="PTHR11849">
    <property type="entry name" value="ETS"/>
    <property type="match status" value="1"/>
</dbReference>
<dbReference type="SUPFAM" id="SSF46785">
    <property type="entry name" value="Winged helix' DNA-binding domain"/>
    <property type="match status" value="1"/>
</dbReference>
<feature type="domain" description="PNT" evidence="8">
    <location>
        <begin position="219"/>
        <end position="305"/>
    </location>
</feature>
<dbReference type="Proteomes" id="UP001176941">
    <property type="component" value="Chromosome 10"/>
</dbReference>
<organism evidence="9 10">
    <name type="scientific">Rangifer tarandus platyrhynchus</name>
    <name type="common">Svalbard reindeer</name>
    <dbReference type="NCBI Taxonomy" id="3082113"/>
    <lineage>
        <taxon>Eukaryota</taxon>
        <taxon>Metazoa</taxon>
        <taxon>Chordata</taxon>
        <taxon>Craniata</taxon>
        <taxon>Vertebrata</taxon>
        <taxon>Euteleostomi</taxon>
        <taxon>Mammalia</taxon>
        <taxon>Eutheria</taxon>
        <taxon>Laurasiatheria</taxon>
        <taxon>Artiodactyla</taxon>
        <taxon>Ruminantia</taxon>
        <taxon>Pecora</taxon>
        <taxon>Cervidae</taxon>
        <taxon>Odocoileinae</taxon>
        <taxon>Rangifer</taxon>
    </lineage>
</organism>
<evidence type="ECO:0000259" key="8">
    <source>
        <dbReference type="PROSITE" id="PS51433"/>
    </source>
</evidence>
<dbReference type="InterPro" id="IPR000418">
    <property type="entry name" value="Ets_dom"/>
</dbReference>
<evidence type="ECO:0000256" key="2">
    <source>
        <dbReference type="ARBA" id="ARBA00023015"/>
    </source>
</evidence>
<dbReference type="PRINTS" id="PR00454">
    <property type="entry name" value="ETSDOMAIN"/>
</dbReference>
<dbReference type="PROSITE" id="PS51433">
    <property type="entry name" value="PNT"/>
    <property type="match status" value="1"/>
</dbReference>
<gene>
    <name evidence="9" type="ORF">MRATA1EN1_LOCUS2386</name>
</gene>
<dbReference type="InterPro" id="IPR003118">
    <property type="entry name" value="Pointed_dom"/>
</dbReference>
<dbReference type="InterPro" id="IPR036390">
    <property type="entry name" value="WH_DNA-bd_sf"/>
</dbReference>
<evidence type="ECO:0000256" key="6">
    <source>
        <dbReference type="SAM" id="MobiDB-lite"/>
    </source>
</evidence>
<dbReference type="InterPro" id="IPR013761">
    <property type="entry name" value="SAM/pointed_sf"/>
</dbReference>
<feature type="region of interest" description="Disordered" evidence="6">
    <location>
        <begin position="157"/>
        <end position="183"/>
    </location>
</feature>
<name>A0ABN8XVP2_RANTA</name>
<evidence type="ECO:0008006" key="11">
    <source>
        <dbReference type="Google" id="ProtNLM"/>
    </source>
</evidence>
<evidence type="ECO:0000256" key="1">
    <source>
        <dbReference type="ARBA" id="ARBA00005562"/>
    </source>
</evidence>
<feature type="compositionally biased region" description="Low complexity" evidence="6">
    <location>
        <begin position="86"/>
        <end position="96"/>
    </location>
</feature>
<dbReference type="PROSITE" id="PS00346">
    <property type="entry name" value="ETS_DOMAIN_2"/>
    <property type="match status" value="1"/>
</dbReference>
<evidence type="ECO:0000313" key="9">
    <source>
        <dbReference type="EMBL" id="CAI9153424.1"/>
    </source>
</evidence>
<dbReference type="InterPro" id="IPR036388">
    <property type="entry name" value="WH-like_DNA-bd_sf"/>
</dbReference>
<evidence type="ECO:0000256" key="5">
    <source>
        <dbReference type="RuleBase" id="RU004019"/>
    </source>
</evidence>
<keyword evidence="10" id="KW-1185">Reference proteome</keyword>
<evidence type="ECO:0000256" key="4">
    <source>
        <dbReference type="ARBA" id="ARBA00023163"/>
    </source>
</evidence>
<dbReference type="SMART" id="SM00251">
    <property type="entry name" value="SAM_PNT"/>
    <property type="match status" value="1"/>
</dbReference>
<dbReference type="Gene3D" id="1.10.150.50">
    <property type="entry name" value="Transcription Factor, Ets-1"/>
    <property type="match status" value="1"/>
</dbReference>
<feature type="region of interest" description="Disordered" evidence="6">
    <location>
        <begin position="69"/>
        <end position="101"/>
    </location>
</feature>
<dbReference type="PROSITE" id="PS50061">
    <property type="entry name" value="ETS_DOMAIN_3"/>
    <property type="match status" value="1"/>
</dbReference>
<keyword evidence="2" id="KW-0805">Transcription regulation</keyword>
<evidence type="ECO:0000256" key="3">
    <source>
        <dbReference type="ARBA" id="ARBA00023125"/>
    </source>
</evidence>
<proteinExistence type="inferred from homology"/>
<protein>
    <recommendedName>
        <fullName evidence="11">ETS-related transcription factor Elf-5</fullName>
    </recommendedName>
</protein>
<keyword evidence="4" id="KW-0804">Transcription</keyword>
<accession>A0ABN8XVP2</accession>
<reference evidence="9" key="1">
    <citation type="submission" date="2023-04" db="EMBL/GenBank/DDBJ databases">
        <authorList>
            <consortium name="ELIXIR-Norway"/>
        </authorList>
    </citation>
    <scope>NUCLEOTIDE SEQUENCE [LARGE SCALE GENOMIC DNA]</scope>
</reference>
<keyword evidence="3 5" id="KW-0238">DNA-binding</keyword>
<evidence type="ECO:0000259" key="7">
    <source>
        <dbReference type="PROSITE" id="PS50061"/>
    </source>
</evidence>
<dbReference type="PANTHER" id="PTHR11849:SF15">
    <property type="entry name" value="ETS-RELATED TRANSCRIPTION FACTOR ELF-5"/>
    <property type="match status" value="1"/>
</dbReference>
<feature type="domain" description="ETS" evidence="7">
    <location>
        <begin position="349"/>
        <end position="430"/>
    </location>
</feature>
<dbReference type="EMBL" id="OX459946">
    <property type="protein sequence ID" value="CAI9153424.1"/>
    <property type="molecule type" value="Genomic_DNA"/>
</dbReference>
<comment type="similarity">
    <text evidence="1 5">Belongs to the ETS family.</text>
</comment>
<dbReference type="Pfam" id="PF00178">
    <property type="entry name" value="Ets"/>
    <property type="match status" value="1"/>
</dbReference>
<sequence length="441" mass="49357">MASGAGGGDCEKGLQRKRFKRSQAHGVGAEKTAVSLTPLLTQIIQVLTHPEVFRLRTNKGKVDAVPHLPRHSPAARSDLSHIGEGSRCLSSSSLPSKQETRLTSGSHLGIVEVGGPPAGCHSGALLHVGGCSGLGHPEGVSPAWRQPCSILVAEEPSQLGPSRGQTMTTSEDQSPAQPGGTNEQRVMLDSVTHSTFLPNTSFCDPLMSWTDLFSNEEYYPAFEHQTACDSYWTSVHPEYWTKRHVWEWLQFCCDQYKLDANCISFCHFNISGLQLCGMTQEEFMEAAGVCGEYLYFILQSIRSQGYSFFNDPDETKATLKDYADSSCLKTGGIKSQDCHSHSRTSLQSSHLWEFVRDLLLSPEENCGILEWEDREQGIFRVVKSEALAKMWGQRKKNDRMTYEKLSRALRYYYKTGILERVDRRLVYKFGKNAHGWQEDKL</sequence>
<keyword evidence="5" id="KW-0539">Nucleus</keyword>
<feature type="compositionally biased region" description="Polar residues" evidence="6">
    <location>
        <begin position="159"/>
        <end position="183"/>
    </location>
</feature>
<evidence type="ECO:0000313" key="10">
    <source>
        <dbReference type="Proteomes" id="UP001176941"/>
    </source>
</evidence>
<dbReference type="Gene3D" id="1.10.10.10">
    <property type="entry name" value="Winged helix-like DNA-binding domain superfamily/Winged helix DNA-binding domain"/>
    <property type="match status" value="1"/>
</dbReference>
<dbReference type="SUPFAM" id="SSF47769">
    <property type="entry name" value="SAM/Pointed domain"/>
    <property type="match status" value="1"/>
</dbReference>
<dbReference type="Pfam" id="PF02198">
    <property type="entry name" value="SAM_PNT"/>
    <property type="match status" value="1"/>
</dbReference>
<dbReference type="CDD" id="cd08538">
    <property type="entry name" value="SAM_PNT-ESE-2-like"/>
    <property type="match status" value="1"/>
</dbReference>
<dbReference type="SMART" id="SM00413">
    <property type="entry name" value="ETS"/>
    <property type="match status" value="1"/>
</dbReference>